<evidence type="ECO:0000313" key="1">
    <source>
        <dbReference type="EMBL" id="SHJ30488.1"/>
    </source>
</evidence>
<evidence type="ECO:0000313" key="2">
    <source>
        <dbReference type="Proteomes" id="UP000184080"/>
    </source>
</evidence>
<keyword evidence="2" id="KW-1185">Reference proteome</keyword>
<dbReference type="OrthoDB" id="1947207at2"/>
<dbReference type="EMBL" id="FQZO01000004">
    <property type="protein sequence ID" value="SHJ30488.1"/>
    <property type="molecule type" value="Genomic_DNA"/>
</dbReference>
<proteinExistence type="predicted"/>
<dbReference type="Proteomes" id="UP000184080">
    <property type="component" value="Unassembled WGS sequence"/>
</dbReference>
<accession>A0A1M6I7Z2</accession>
<dbReference type="STRING" id="1121298.SAMN05444401_2680"/>
<dbReference type="AlphaFoldDB" id="A0A1M6I7Z2"/>
<name>A0A1M6I7Z2_9CLOT</name>
<organism evidence="1 2">
    <name type="scientific">Clostridium amylolyticum</name>
    <dbReference type="NCBI Taxonomy" id="1121298"/>
    <lineage>
        <taxon>Bacteria</taxon>
        <taxon>Bacillati</taxon>
        <taxon>Bacillota</taxon>
        <taxon>Clostridia</taxon>
        <taxon>Eubacteriales</taxon>
        <taxon>Clostridiaceae</taxon>
        <taxon>Clostridium</taxon>
    </lineage>
</organism>
<gene>
    <name evidence="1" type="ORF">SAMN05444401_2680</name>
</gene>
<reference evidence="1 2" key="1">
    <citation type="submission" date="2016-11" db="EMBL/GenBank/DDBJ databases">
        <authorList>
            <person name="Jaros S."/>
            <person name="Januszkiewicz K."/>
            <person name="Wedrychowicz H."/>
        </authorList>
    </citation>
    <scope>NUCLEOTIDE SEQUENCE [LARGE SCALE GENOMIC DNA]</scope>
    <source>
        <strain evidence="1 2">DSM 21864</strain>
    </source>
</reference>
<dbReference type="RefSeq" id="WP_073007483.1">
    <property type="nucleotide sequence ID" value="NZ_FQZO01000004.1"/>
</dbReference>
<sequence length="665" mass="73260">MINKVKKGSSLVSVLVTLGILITVGTAVMSLSVSDYKSRILESKRVKNLYESESGLEEAYGVLGSIVDEAVDEGNKKVDEYMVNLNEVLKEDNIVKVQNSVFKPSYRENVKSNIDKIMEEDSGIILNHNENSPEVKIITLKEDIKFNDKGILTLVLQSSFTTESPEGKKQQRIIKATYNIETPDYNNPYAVETEKISVPMRSIWSKALVVEKNLNANGDLTVNGDIFVRGNTNSGGDEGIIISGGNNSINISGNAVTLKDTLLSSPSNTFNMNNINGNLYTGSLSIQKSASDSKINIKGRVYANNDLVLNGVQSNITIEKGFYGFNDVSGLKEVDNKEKNSSSILVNARDIGNGSSITIGGEAMLMGTAYIKTDPNYQTGESVAIKGNYRAYSAPLQSDPDKNLNEDNVVLEYRSPLQLVTKFKDNTELNFKDKSKYFELYSKTEKNKLKINGISLPDKTIRSGSIISTDSKGKAVVLGENYTNDELSNIKAKKDNYSQAVGEVDAITQEIDFNKINQPIEVITSSKDETEVIYVKNDNKAIVLTKEGYNSASGEKVYLKDGKGKGIIITKGDVYLDGPINFSGTIITEGNLIVTGVGKKELNYDAEYLKKLIALNLNKFEGLFKKPAPSDYQMVEIRSDIKSDNKVISTLRNNYITTQNWKIIK</sequence>
<protein>
    <submittedName>
        <fullName evidence="1">Uncharacterized protein</fullName>
    </submittedName>
</protein>